<dbReference type="GO" id="GO:0019005">
    <property type="term" value="C:SCF ubiquitin ligase complex"/>
    <property type="evidence" value="ECO:0007669"/>
    <property type="project" value="TreeGrafter"/>
</dbReference>
<dbReference type="InterPro" id="IPR035979">
    <property type="entry name" value="RBD_domain_sf"/>
</dbReference>
<dbReference type="InterPro" id="IPR000504">
    <property type="entry name" value="RRM_dom"/>
</dbReference>
<evidence type="ECO:0000259" key="1">
    <source>
        <dbReference type="SMART" id="SM00360"/>
    </source>
</evidence>
<organism evidence="2 3">
    <name type="scientific">Acrobeloides nanus</name>
    <dbReference type="NCBI Taxonomy" id="290746"/>
    <lineage>
        <taxon>Eukaryota</taxon>
        <taxon>Metazoa</taxon>
        <taxon>Ecdysozoa</taxon>
        <taxon>Nematoda</taxon>
        <taxon>Chromadorea</taxon>
        <taxon>Rhabditida</taxon>
        <taxon>Tylenchina</taxon>
        <taxon>Cephalobomorpha</taxon>
        <taxon>Cephaloboidea</taxon>
        <taxon>Cephalobidae</taxon>
        <taxon>Acrobeloides</taxon>
    </lineage>
</organism>
<feature type="domain" description="RRM" evidence="1">
    <location>
        <begin position="93"/>
        <end position="178"/>
    </location>
</feature>
<dbReference type="InterPro" id="IPR032675">
    <property type="entry name" value="LRR_dom_sf"/>
</dbReference>
<accession>A0A914EI01</accession>
<dbReference type="SUPFAM" id="SSF54928">
    <property type="entry name" value="RNA-binding domain, RBD"/>
    <property type="match status" value="1"/>
</dbReference>
<dbReference type="GO" id="GO:0031146">
    <property type="term" value="P:SCF-dependent proteasomal ubiquitin-dependent protein catabolic process"/>
    <property type="evidence" value="ECO:0007669"/>
    <property type="project" value="TreeGrafter"/>
</dbReference>
<dbReference type="InterPro" id="IPR006553">
    <property type="entry name" value="Leu-rich_rpt_Cys-con_subtyp"/>
</dbReference>
<proteinExistence type="predicted"/>
<dbReference type="Gene3D" id="3.80.10.10">
    <property type="entry name" value="Ribonuclease Inhibitor"/>
    <property type="match status" value="3"/>
</dbReference>
<dbReference type="SUPFAM" id="SSF52047">
    <property type="entry name" value="RNI-like"/>
    <property type="match status" value="1"/>
</dbReference>
<sequence length="732" mass="81613">MFQTLRRLHGHNLENKGLNNLSEAFNNFITRARFFSIGHLRRTWSHSAVEFMKYRRLLPMLVADEGDPGCSLFDDFDINPGLSFKDHRAEDRKVTVTNISSRVTSSQLQSFMGKFGKVQTCHIPSEDRRATSFYGTLPKNPKKFTMAHVTFKTEEAALSAKTAPPEELTFYGQVMVVKPYAPRPKRRETTPVQMGIGIGAAIATKPIIDEGNLSRSSSSLSLASSGTLTSLSSERTGGISFDELSPRALEHIFAFLPPVDRVRLERLNKACLEAAAKSWKETDHLSFASDAQLCQLFTKSNPLRNLHLKAFLLRCGIHLRSLDLSKTIHLLDDRALEYISQLCPDLEELDISSIRANVTALHQLSDSLSKLKKIAYREMPNMNDKCLWYLFKSNGKNLKHIDLRGCNRLKGRCFKNLGVHLEEVLLDGCTRIDDEAIEELCLRSGNIRILRLNGCNQISDQSISMISRHLLDLESLSLCGDKFAKLTTDGLMSLTHLKNLKSLSFDFNPLCTSELVEAIIENIERIELLSIAFAGTDSTLDERALSKLGQLRNLSELDISGIAQVTNNVFSAIAEGCQNLRELRARSCIYLGDQGVSSLEKLPILEHVDLSGCILVTSKSIQFLANSFKTDDKAIENPITIVAGGTCCEPGQIRLRSTRIVVDFNDYTSIGNTNQFFTDGKNDDDDLSDDEFGALSTHRSFIVDALNVEDDSPLADEKSMMEWAEKEAANLG</sequence>
<dbReference type="SMART" id="SM00367">
    <property type="entry name" value="LRR_CC"/>
    <property type="match status" value="7"/>
</dbReference>
<dbReference type="PANTHER" id="PTHR13318">
    <property type="entry name" value="PARTNER OF PAIRED, ISOFORM B-RELATED"/>
    <property type="match status" value="1"/>
</dbReference>
<dbReference type="GO" id="GO:0003723">
    <property type="term" value="F:RNA binding"/>
    <property type="evidence" value="ECO:0007669"/>
    <property type="project" value="InterPro"/>
</dbReference>
<dbReference type="InterPro" id="IPR012677">
    <property type="entry name" value="Nucleotide-bd_a/b_plait_sf"/>
</dbReference>
<dbReference type="SMART" id="SM00360">
    <property type="entry name" value="RRM"/>
    <property type="match status" value="1"/>
</dbReference>
<evidence type="ECO:0000313" key="2">
    <source>
        <dbReference type="Proteomes" id="UP000887540"/>
    </source>
</evidence>
<evidence type="ECO:0000313" key="3">
    <source>
        <dbReference type="WBParaSite" id="ACRNAN_scaffold8261.g17356.t1"/>
    </source>
</evidence>
<keyword evidence="2" id="KW-1185">Reference proteome</keyword>
<dbReference type="WBParaSite" id="ACRNAN_scaffold8261.g17356.t1">
    <property type="protein sequence ID" value="ACRNAN_scaffold8261.g17356.t1"/>
    <property type="gene ID" value="ACRNAN_scaffold8261.g17356"/>
</dbReference>
<dbReference type="Proteomes" id="UP000887540">
    <property type="component" value="Unplaced"/>
</dbReference>
<protein>
    <submittedName>
        <fullName evidence="3">RRM domain-containing protein</fullName>
    </submittedName>
</protein>
<dbReference type="CDD" id="cd00590">
    <property type="entry name" value="RRM_SF"/>
    <property type="match status" value="1"/>
</dbReference>
<dbReference type="Gene3D" id="3.30.70.330">
    <property type="match status" value="1"/>
</dbReference>
<dbReference type="AlphaFoldDB" id="A0A914EI01"/>
<reference evidence="3" key="1">
    <citation type="submission" date="2022-11" db="UniProtKB">
        <authorList>
            <consortium name="WormBaseParasite"/>
        </authorList>
    </citation>
    <scope>IDENTIFICATION</scope>
</reference>
<name>A0A914EI01_9BILA</name>